<gene>
    <name evidence="2" type="ORF">NEOLI_005358</name>
</gene>
<feature type="region of interest" description="Disordered" evidence="1">
    <location>
        <begin position="51"/>
        <end position="84"/>
    </location>
</feature>
<feature type="non-terminal residue" evidence="2">
    <location>
        <position position="221"/>
    </location>
</feature>
<feature type="compositionally biased region" description="Basic and acidic residues" evidence="1">
    <location>
        <begin position="212"/>
        <end position="221"/>
    </location>
</feature>
<evidence type="ECO:0000313" key="2">
    <source>
        <dbReference type="EMBL" id="OLL21966.1"/>
    </source>
</evidence>
<protein>
    <submittedName>
        <fullName evidence="2">Uncharacterized protein</fullName>
    </submittedName>
</protein>
<keyword evidence="3" id="KW-1185">Reference proteome</keyword>
<feature type="compositionally biased region" description="Gly residues" evidence="1">
    <location>
        <begin position="71"/>
        <end position="82"/>
    </location>
</feature>
<comment type="caution">
    <text evidence="2">The sequence shown here is derived from an EMBL/GenBank/DDBJ whole genome shotgun (WGS) entry which is preliminary data.</text>
</comment>
<sequence length="221" mass="23086">MVGLYQAPQTLFCEDISCFLVYASGDARVVAFVAVWKIDVDVPVAQFQGGQTGKVEDDGAEEGVEGDVEGVDGGAEGEGGEAGQVCDLGEDLEGGAVAQACFLLVVKVEAAVVADEFFGDGELQVEAGDGGRDGGDQQLEAVQDPAADAQRAQRVDGGEEERQAGGDRVGVLDLPVELEVLHVQAGAQQVRQVAVARAREHDGAGKRGARERRREHGEVAR</sequence>
<reference evidence="2 3" key="1">
    <citation type="submission" date="2016-04" db="EMBL/GenBank/DDBJ databases">
        <title>Evolutionary innovation and constraint leading to complex multicellularity in the Ascomycota.</title>
        <authorList>
            <person name="Cisse O."/>
            <person name="Nguyen A."/>
            <person name="Hewitt D.A."/>
            <person name="Jedd G."/>
            <person name="Stajich J.E."/>
        </authorList>
    </citation>
    <scope>NUCLEOTIDE SEQUENCE [LARGE SCALE GENOMIC DNA]</scope>
    <source>
        <strain evidence="2 3">DAH-3</strain>
    </source>
</reference>
<dbReference type="AlphaFoldDB" id="A0A1U7LH33"/>
<accession>A0A1U7LH33</accession>
<evidence type="ECO:0000256" key="1">
    <source>
        <dbReference type="SAM" id="MobiDB-lite"/>
    </source>
</evidence>
<feature type="compositionally biased region" description="Acidic residues" evidence="1">
    <location>
        <begin position="58"/>
        <end position="70"/>
    </location>
</feature>
<dbReference type="EMBL" id="LXFE01004057">
    <property type="protein sequence ID" value="OLL21966.1"/>
    <property type="molecule type" value="Genomic_DNA"/>
</dbReference>
<evidence type="ECO:0000313" key="3">
    <source>
        <dbReference type="Proteomes" id="UP000186594"/>
    </source>
</evidence>
<feature type="region of interest" description="Disordered" evidence="1">
    <location>
        <begin position="196"/>
        <end position="221"/>
    </location>
</feature>
<dbReference type="Proteomes" id="UP000186594">
    <property type="component" value="Unassembled WGS sequence"/>
</dbReference>
<organism evidence="2 3">
    <name type="scientific">Neolecta irregularis (strain DAH-3)</name>
    <dbReference type="NCBI Taxonomy" id="1198029"/>
    <lineage>
        <taxon>Eukaryota</taxon>
        <taxon>Fungi</taxon>
        <taxon>Dikarya</taxon>
        <taxon>Ascomycota</taxon>
        <taxon>Taphrinomycotina</taxon>
        <taxon>Neolectales</taxon>
        <taxon>Neolectaceae</taxon>
        <taxon>Neolecta</taxon>
    </lineage>
</organism>
<name>A0A1U7LH33_NEOID</name>
<proteinExistence type="predicted"/>